<organism evidence="2 3">
    <name type="scientific">Pikeienuella piscinae</name>
    <dbReference type="NCBI Taxonomy" id="2748098"/>
    <lineage>
        <taxon>Bacteria</taxon>
        <taxon>Pseudomonadati</taxon>
        <taxon>Pseudomonadota</taxon>
        <taxon>Alphaproteobacteria</taxon>
        <taxon>Rhodobacterales</taxon>
        <taxon>Paracoccaceae</taxon>
        <taxon>Pikeienuella</taxon>
    </lineage>
</organism>
<keyword evidence="1" id="KW-0812">Transmembrane</keyword>
<keyword evidence="3" id="KW-1185">Reference proteome</keyword>
<reference evidence="2 3" key="1">
    <citation type="submission" date="2020-02" db="EMBL/GenBank/DDBJ databases">
        <title>complete genome sequence of Rhodobacteraceae bacterium.</title>
        <authorList>
            <person name="Park J."/>
            <person name="Kim Y.-S."/>
            <person name="Kim K.-H."/>
        </authorList>
    </citation>
    <scope>NUCLEOTIDE SEQUENCE [LARGE SCALE GENOMIC DNA]</scope>
    <source>
        <strain evidence="2 3">RR4-56</strain>
    </source>
</reference>
<keyword evidence="1" id="KW-1133">Transmembrane helix</keyword>
<evidence type="ECO:0000313" key="3">
    <source>
        <dbReference type="Proteomes" id="UP000503336"/>
    </source>
</evidence>
<protein>
    <recommendedName>
        <fullName evidence="4">LPS export ABC transporter periplasmic protein LptC</fullName>
    </recommendedName>
</protein>
<evidence type="ECO:0008006" key="4">
    <source>
        <dbReference type="Google" id="ProtNLM"/>
    </source>
</evidence>
<dbReference type="EMBL" id="CP049056">
    <property type="protein sequence ID" value="QIE54360.1"/>
    <property type="molecule type" value="Genomic_DNA"/>
</dbReference>
<gene>
    <name evidence="2" type="ORF">G5B40_02225</name>
</gene>
<feature type="transmembrane region" description="Helical" evidence="1">
    <location>
        <begin position="20"/>
        <end position="41"/>
    </location>
</feature>
<proteinExistence type="predicted"/>
<evidence type="ECO:0000313" key="2">
    <source>
        <dbReference type="EMBL" id="QIE54360.1"/>
    </source>
</evidence>
<dbReference type="AlphaFoldDB" id="A0A7L5BSJ5"/>
<dbReference type="KEGG" id="hdh:G5B40_02225"/>
<accession>A0A7L5BSJ5</accession>
<name>A0A7L5BSJ5_9RHOB</name>
<keyword evidence="1" id="KW-0472">Membrane</keyword>
<evidence type="ECO:0000256" key="1">
    <source>
        <dbReference type="SAM" id="Phobius"/>
    </source>
</evidence>
<dbReference type="RefSeq" id="WP_165094474.1">
    <property type="nucleotide sequence ID" value="NZ_CP049056.1"/>
</dbReference>
<sequence length="214" mass="23190">MKPPARRRDRRAVVLRALKIGLPLVAIGVFASLFLFNSAIYDGRISFEGVDVSALDDGLRLTNPRFTGATSRGEPFVVTAEWALPDGPQPEKIELSKVKGEIELVDGRVVTLAAETGMIRPNENHVALSGGVRLETSEGYIVTAMTAALDAKKEVVTAAGDVVAESALGRITAETMRATRAPDEGTDPGEGAYIWFENRVRVRIEAPMMERRRG</sequence>
<dbReference type="Proteomes" id="UP000503336">
    <property type="component" value="Chromosome"/>
</dbReference>